<dbReference type="InterPro" id="IPR000531">
    <property type="entry name" value="Beta-barrel_TonB"/>
</dbReference>
<dbReference type="SUPFAM" id="SSF49464">
    <property type="entry name" value="Carboxypeptidase regulatory domain-like"/>
    <property type="match status" value="1"/>
</dbReference>
<comment type="caution">
    <text evidence="12">The sequence shown here is derived from an EMBL/GenBank/DDBJ whole genome shotgun (WGS) entry which is preliminary data.</text>
</comment>
<evidence type="ECO:0000256" key="8">
    <source>
        <dbReference type="PROSITE-ProRule" id="PRU01360"/>
    </source>
</evidence>
<accession>A0ABS1KK00</accession>
<reference evidence="12 13" key="1">
    <citation type="submission" date="2021-01" db="EMBL/GenBank/DDBJ databases">
        <title>Chryseolinea sp. Jin1 Genome sequencing and assembly.</title>
        <authorList>
            <person name="Kim I."/>
        </authorList>
    </citation>
    <scope>NUCLEOTIDE SEQUENCE [LARGE SCALE GENOMIC DNA]</scope>
    <source>
        <strain evidence="12 13">Jin1</strain>
    </source>
</reference>
<comment type="similarity">
    <text evidence="8 9">Belongs to the TonB-dependent receptor family.</text>
</comment>
<comment type="subcellular location">
    <subcellularLocation>
        <location evidence="1 8">Cell outer membrane</location>
        <topology evidence="1 8">Multi-pass membrane protein</topology>
    </subcellularLocation>
</comment>
<evidence type="ECO:0000259" key="11">
    <source>
        <dbReference type="Pfam" id="PF07715"/>
    </source>
</evidence>
<dbReference type="InterPro" id="IPR023996">
    <property type="entry name" value="TonB-dep_OMP_SusC/RagA"/>
</dbReference>
<proteinExistence type="inferred from homology"/>
<evidence type="ECO:0000256" key="4">
    <source>
        <dbReference type="ARBA" id="ARBA00022692"/>
    </source>
</evidence>
<organism evidence="12 13">
    <name type="scientific">Chryseolinea lacunae</name>
    <dbReference type="NCBI Taxonomy" id="2801331"/>
    <lineage>
        <taxon>Bacteria</taxon>
        <taxon>Pseudomonadati</taxon>
        <taxon>Bacteroidota</taxon>
        <taxon>Cytophagia</taxon>
        <taxon>Cytophagales</taxon>
        <taxon>Fulvivirgaceae</taxon>
        <taxon>Chryseolinea</taxon>
    </lineage>
</organism>
<keyword evidence="13" id="KW-1185">Reference proteome</keyword>
<dbReference type="Pfam" id="PF13715">
    <property type="entry name" value="CarbopepD_reg_2"/>
    <property type="match status" value="1"/>
</dbReference>
<evidence type="ECO:0000256" key="9">
    <source>
        <dbReference type="RuleBase" id="RU003357"/>
    </source>
</evidence>
<dbReference type="InterPro" id="IPR036942">
    <property type="entry name" value="Beta-barrel_TonB_sf"/>
</dbReference>
<dbReference type="InterPro" id="IPR012910">
    <property type="entry name" value="Plug_dom"/>
</dbReference>
<dbReference type="Gene3D" id="2.170.130.10">
    <property type="entry name" value="TonB-dependent receptor, plug domain"/>
    <property type="match status" value="1"/>
</dbReference>
<name>A0ABS1KK00_9BACT</name>
<dbReference type="Gene3D" id="2.60.40.1120">
    <property type="entry name" value="Carboxypeptidase-like, regulatory domain"/>
    <property type="match status" value="1"/>
</dbReference>
<dbReference type="InterPro" id="IPR037066">
    <property type="entry name" value="Plug_dom_sf"/>
</dbReference>
<dbReference type="InterPro" id="IPR023997">
    <property type="entry name" value="TonB-dep_OMP_SusC/RagA_CS"/>
</dbReference>
<evidence type="ECO:0000256" key="5">
    <source>
        <dbReference type="ARBA" id="ARBA00023077"/>
    </source>
</evidence>
<dbReference type="Proteomes" id="UP000613030">
    <property type="component" value="Unassembled WGS sequence"/>
</dbReference>
<dbReference type="Pfam" id="PF07715">
    <property type="entry name" value="Plug"/>
    <property type="match status" value="1"/>
</dbReference>
<dbReference type="PROSITE" id="PS52016">
    <property type="entry name" value="TONB_DEPENDENT_REC_3"/>
    <property type="match status" value="1"/>
</dbReference>
<keyword evidence="5 9" id="KW-0798">TonB box</keyword>
<sequence length="1094" mass="117939">MCLAVVWSTALAQNRTVTGKVTEQEGGTPLPGVNVSVKGTSLGTITDAEGKYSLSVPSDGGVLMFSFIGLVTQELDLAGRSTVDVAMSPDVHQLGEVVVTAVGIEREKKALGYAVSNVTADRIAQKSEPDVVKSLQGKVAGVNIVGAGGAVGAGTNFTIRGNKSLLGNNQPLFVVDGVPFNTQAFATGSFTSATTASSRSLDIDPNIIESMTILKGAAASAIYGSRAANGVVVITTKASSKATHKGLEISLNTSYSVEEVANLPEYQTRYTQGNNFLYVDGNIGVWGAPFDLNDPVWKIPQNANTIYSIDPSTGLAWVAHPYDRYNDPTSKPYFPQYAGDSVLLRPYNSAKNFFQRGSVFETAVSVSGGNEKARVTGGISRTRNVGIVPSNEGTRTSVNFGGNVQLDNGLYVVGSMNYVNSDLNSPPTSGLYTNATSITQRLLFIPPNVDLKGLPYQDATGYPAFYRPDNDNPYFLAYNSRNTSKVDRFYGKLSLGYDFTDWLNVTYQMGFNGFNQHNITTLPIGSTSNALGQVIQDDIRNMELDGNLLITVNKDLSEDLSLKAIVGHNLNKRRTDRQAFFGNRIIVPGIIDLDNTANVTPFGGGVSERRFYAYFADLSFSYKDYLFLNLTGRNDVTSTLPKSSRSYFYGGVSSSFIFSDAFKLNSNVLTNGKLRASIGRTGADVSPYQTQAFNYFTNNGLGNNIAAIGFPFKGQNVQTVGDAFGNPNLTPEFTTEWELGTELNFFDSRISVDFAYYDRKTTNQIVPITAPGSSGYTSRIVNIGKVTNKGIEVALGLNPVRLANGFRWDINAVFTRNRNMVVELADGLDEVFVNGYSNSVQVVHKVGSPFGQIKGTVAARSDDGKLLVDPSTGKLITSPNSEIIGDPNPDFMLGVTNTFSWKGVTLGVLLDYKKGGDIWSGTYNQVYGRGLTPGTIPNNPHGREVTMVIPGVLGDPLTQKAILDDQGNTIPNGTQLTTNDWFFINTFGSGGPEEFSVFDGTTIRLREISLGYQLPKAWLSKTPFGSVNISLSGRNLWFNAVNMPKDLHFDPETTSLGAGDVQGLQGNLTGNAQGVDLGIIPTTKRYGVNLRITF</sequence>
<evidence type="ECO:0000313" key="13">
    <source>
        <dbReference type="Proteomes" id="UP000613030"/>
    </source>
</evidence>
<keyword evidence="6 8" id="KW-0472">Membrane</keyword>
<evidence type="ECO:0000256" key="1">
    <source>
        <dbReference type="ARBA" id="ARBA00004571"/>
    </source>
</evidence>
<keyword evidence="3 8" id="KW-1134">Transmembrane beta strand</keyword>
<keyword evidence="2 8" id="KW-0813">Transport</keyword>
<dbReference type="NCBIfam" id="TIGR04056">
    <property type="entry name" value="OMP_RagA_SusC"/>
    <property type="match status" value="1"/>
</dbReference>
<evidence type="ECO:0000256" key="7">
    <source>
        <dbReference type="ARBA" id="ARBA00023237"/>
    </source>
</evidence>
<keyword evidence="7 8" id="KW-0998">Cell outer membrane</keyword>
<dbReference type="InterPro" id="IPR039426">
    <property type="entry name" value="TonB-dep_rcpt-like"/>
</dbReference>
<evidence type="ECO:0000256" key="6">
    <source>
        <dbReference type="ARBA" id="ARBA00023136"/>
    </source>
</evidence>
<dbReference type="EMBL" id="JAERRB010000001">
    <property type="protein sequence ID" value="MBL0739779.1"/>
    <property type="molecule type" value="Genomic_DNA"/>
</dbReference>
<dbReference type="NCBIfam" id="TIGR04057">
    <property type="entry name" value="SusC_RagA_signa"/>
    <property type="match status" value="1"/>
</dbReference>
<dbReference type="InterPro" id="IPR008969">
    <property type="entry name" value="CarboxyPept-like_regulatory"/>
</dbReference>
<feature type="domain" description="TonB-dependent receptor-like beta-barrel" evidence="10">
    <location>
        <begin position="453"/>
        <end position="816"/>
    </location>
</feature>
<evidence type="ECO:0000259" key="10">
    <source>
        <dbReference type="Pfam" id="PF00593"/>
    </source>
</evidence>
<protein>
    <submittedName>
        <fullName evidence="12">SusC/RagA family TonB-linked outer membrane protein</fullName>
    </submittedName>
</protein>
<evidence type="ECO:0000256" key="3">
    <source>
        <dbReference type="ARBA" id="ARBA00022452"/>
    </source>
</evidence>
<feature type="domain" description="TonB-dependent receptor plug" evidence="11">
    <location>
        <begin position="109"/>
        <end position="231"/>
    </location>
</feature>
<evidence type="ECO:0000256" key="2">
    <source>
        <dbReference type="ARBA" id="ARBA00022448"/>
    </source>
</evidence>
<gene>
    <name evidence="12" type="ORF">JI741_01055</name>
</gene>
<dbReference type="Pfam" id="PF00593">
    <property type="entry name" value="TonB_dep_Rec_b-barrel"/>
    <property type="match status" value="1"/>
</dbReference>
<dbReference type="SUPFAM" id="SSF56935">
    <property type="entry name" value="Porins"/>
    <property type="match status" value="1"/>
</dbReference>
<keyword evidence="4 8" id="KW-0812">Transmembrane</keyword>
<dbReference type="Gene3D" id="2.40.170.20">
    <property type="entry name" value="TonB-dependent receptor, beta-barrel domain"/>
    <property type="match status" value="1"/>
</dbReference>
<evidence type="ECO:0000313" key="12">
    <source>
        <dbReference type="EMBL" id="MBL0739779.1"/>
    </source>
</evidence>